<name>A0A9P8JAJ2_AURME</name>
<dbReference type="Proteomes" id="UP000779574">
    <property type="component" value="Unassembled WGS sequence"/>
</dbReference>
<accession>A0A9P8JAJ2</accession>
<evidence type="ECO:0000313" key="2">
    <source>
        <dbReference type="EMBL" id="KAG9693125.1"/>
    </source>
</evidence>
<feature type="compositionally biased region" description="Polar residues" evidence="1">
    <location>
        <begin position="140"/>
        <end position="157"/>
    </location>
</feature>
<reference evidence="2" key="1">
    <citation type="journal article" date="2021" name="J Fungi (Basel)">
        <title>Virulence traits and population genomics of the black yeast Aureobasidium melanogenum.</title>
        <authorList>
            <person name="Cernosa A."/>
            <person name="Sun X."/>
            <person name="Gostincar C."/>
            <person name="Fang C."/>
            <person name="Gunde-Cimerman N."/>
            <person name="Song Z."/>
        </authorList>
    </citation>
    <scope>NUCLEOTIDE SEQUENCE</scope>
    <source>
        <strain evidence="2">EXF-9911</strain>
    </source>
</reference>
<dbReference type="AlphaFoldDB" id="A0A9P8JAJ2"/>
<evidence type="ECO:0000256" key="1">
    <source>
        <dbReference type="SAM" id="MobiDB-lite"/>
    </source>
</evidence>
<organism evidence="2 3">
    <name type="scientific">Aureobasidium melanogenum</name>
    <name type="common">Aureobasidium pullulans var. melanogenum</name>
    <dbReference type="NCBI Taxonomy" id="46634"/>
    <lineage>
        <taxon>Eukaryota</taxon>
        <taxon>Fungi</taxon>
        <taxon>Dikarya</taxon>
        <taxon>Ascomycota</taxon>
        <taxon>Pezizomycotina</taxon>
        <taxon>Dothideomycetes</taxon>
        <taxon>Dothideomycetidae</taxon>
        <taxon>Dothideales</taxon>
        <taxon>Saccotheciaceae</taxon>
        <taxon>Aureobasidium</taxon>
    </lineage>
</organism>
<proteinExistence type="predicted"/>
<sequence length="309" mass="34598">MDSPTFLSGRPSKDTIPMTGKQHAEKFGDSRVSLLDVLKKARPYEITTQALEERAELEPSGPVAGDQPLKKFTEEDWYRIREDAFHTPVPPAEIKRREQQSARDQRAQRRSQKQPVAPQSGGVRRSSRRQSRKVAYEASPSDNPSSEDSQDSFVASSESEEFLPPGRGVNRKRTVTFKDAKEKVTKPVTRRTRKVLADSDDEMAEATGSRSRSNTPVPPIKKHSKHGTTLVDSDEEMGGASMNRSRSLTPLPRVRKRSTRRTTLVDSDDEMGEPSVSRSRSVTPAPAVKRRKVEGKQRVTLADSDDEME</sequence>
<feature type="non-terminal residue" evidence="2">
    <location>
        <position position="1"/>
    </location>
</feature>
<dbReference type="EMBL" id="JAHFXF010000205">
    <property type="protein sequence ID" value="KAG9693125.1"/>
    <property type="molecule type" value="Genomic_DNA"/>
</dbReference>
<reference evidence="2" key="2">
    <citation type="submission" date="2021-08" db="EMBL/GenBank/DDBJ databases">
        <authorList>
            <person name="Gostincar C."/>
            <person name="Sun X."/>
            <person name="Song Z."/>
            <person name="Gunde-Cimerman N."/>
        </authorList>
    </citation>
    <scope>NUCLEOTIDE SEQUENCE</scope>
    <source>
        <strain evidence="2">EXF-9911</strain>
    </source>
</reference>
<protein>
    <submittedName>
        <fullName evidence="2">Uncharacterized protein</fullName>
    </submittedName>
</protein>
<dbReference type="OrthoDB" id="3897494at2759"/>
<feature type="region of interest" description="Disordered" evidence="1">
    <location>
        <begin position="1"/>
        <end position="27"/>
    </location>
</feature>
<evidence type="ECO:0000313" key="3">
    <source>
        <dbReference type="Proteomes" id="UP000779574"/>
    </source>
</evidence>
<feature type="compositionally biased region" description="Basic and acidic residues" evidence="1">
    <location>
        <begin position="176"/>
        <end position="185"/>
    </location>
</feature>
<feature type="region of interest" description="Disordered" evidence="1">
    <location>
        <begin position="82"/>
        <end position="309"/>
    </location>
</feature>
<feature type="compositionally biased region" description="Basic and acidic residues" evidence="1">
    <location>
        <begin position="93"/>
        <end position="107"/>
    </location>
</feature>
<gene>
    <name evidence="2" type="ORF">KCU76_g6199</name>
</gene>
<comment type="caution">
    <text evidence="2">The sequence shown here is derived from an EMBL/GenBank/DDBJ whole genome shotgun (WGS) entry which is preliminary data.</text>
</comment>
<feature type="region of interest" description="Disordered" evidence="1">
    <location>
        <begin position="51"/>
        <end position="70"/>
    </location>
</feature>